<dbReference type="NCBIfam" id="TIGR01368">
    <property type="entry name" value="CPSaseIIsmall"/>
    <property type="match status" value="1"/>
</dbReference>
<evidence type="ECO:0000256" key="7">
    <source>
        <dbReference type="ARBA" id="ARBA00022741"/>
    </source>
</evidence>
<dbReference type="GO" id="GO:0005524">
    <property type="term" value="F:ATP binding"/>
    <property type="evidence" value="ECO:0007669"/>
    <property type="project" value="UniProtKB-UniRule"/>
</dbReference>
<dbReference type="PANTHER" id="PTHR43418">
    <property type="entry name" value="MULTIFUNCTIONAL TRYPTOPHAN BIOSYNTHESIS PROTEIN-RELATED"/>
    <property type="match status" value="1"/>
</dbReference>
<name>A0AAE9HW78_9NEIS</name>
<sequence>MTVPALLVLADGSIFHGISVGYQGTASGEVVFNTAMTGYQEILTDPSYTKQIVTLTYPHIGNTGANHEDTESAAVCAAGLVIRDLPLLHSNFRAEESLQDYLVRNQTVAIADIDTRRLTRILRDKGAQAGAILTGEHATIGAAQQLIAEFGSMAGKDLAKDVSCTEPYEWSEGEWALGEGFSQPDTSYHVVAYDFGVKTNILRMLAQRGCRLTVVPAQTSAADVLMMNPDGVFLSNGPGDPEPCDYAIDAVRHLLNSKKPVFGICLGHQLLGLAAGGQTEKMPFGHHGANHPVQDLDSGKVLITSQNHGFQVAETSLPDNVRVTHRSLFDGTVQGIELTDRPAFSFQGHPEASPGPHDVAYLFDKFIDQIRANRA</sequence>
<dbReference type="PROSITE" id="PS51273">
    <property type="entry name" value="GATASE_TYPE_1"/>
    <property type="match status" value="1"/>
</dbReference>
<reference evidence="15" key="1">
    <citation type="submission" date="2022-05" db="EMBL/GenBank/DDBJ databases">
        <title>Alysiella filiformis genome sequencing.</title>
        <authorList>
            <person name="Viehboeck T."/>
        </authorList>
    </citation>
    <scope>NUCLEOTIDE SEQUENCE</scope>
    <source>
        <strain evidence="15">DSM 2580</strain>
    </source>
</reference>
<dbReference type="PANTHER" id="PTHR43418:SF7">
    <property type="entry name" value="CARBAMOYL-PHOSPHATE SYNTHASE SMALL CHAIN"/>
    <property type="match status" value="1"/>
</dbReference>
<evidence type="ECO:0000313" key="15">
    <source>
        <dbReference type="EMBL" id="URD67743.1"/>
    </source>
</evidence>
<comment type="catalytic activity">
    <reaction evidence="11 13">
        <text>hydrogencarbonate + L-glutamine + 2 ATP + H2O = carbamoyl phosphate + L-glutamate + 2 ADP + phosphate + 2 H(+)</text>
        <dbReference type="Rhea" id="RHEA:18633"/>
        <dbReference type="ChEBI" id="CHEBI:15377"/>
        <dbReference type="ChEBI" id="CHEBI:15378"/>
        <dbReference type="ChEBI" id="CHEBI:17544"/>
        <dbReference type="ChEBI" id="CHEBI:29985"/>
        <dbReference type="ChEBI" id="CHEBI:30616"/>
        <dbReference type="ChEBI" id="CHEBI:43474"/>
        <dbReference type="ChEBI" id="CHEBI:58228"/>
        <dbReference type="ChEBI" id="CHEBI:58359"/>
        <dbReference type="ChEBI" id="CHEBI:456216"/>
        <dbReference type="EC" id="6.3.5.5"/>
    </reaction>
</comment>
<dbReference type="FunFam" id="3.40.50.880:FF:000011">
    <property type="entry name" value="Carbamoyl-phosphate synthase small chain"/>
    <property type="match status" value="1"/>
</dbReference>
<feature type="binding site" evidence="13">
    <location>
        <position position="307"/>
    </location>
    <ligand>
        <name>L-glutamine</name>
        <dbReference type="ChEBI" id="CHEBI:58359"/>
    </ligand>
</feature>
<dbReference type="InterPro" id="IPR050472">
    <property type="entry name" value="Anth_synth/Amidotransfase"/>
</dbReference>
<evidence type="ECO:0000256" key="6">
    <source>
        <dbReference type="ARBA" id="ARBA00022605"/>
    </source>
</evidence>
<feature type="binding site" evidence="13">
    <location>
        <position position="239"/>
    </location>
    <ligand>
        <name>L-glutamine</name>
        <dbReference type="ChEBI" id="CHEBI:58359"/>
    </ligand>
</feature>
<dbReference type="InterPro" id="IPR002474">
    <property type="entry name" value="CarbamoylP_synth_ssu_N"/>
</dbReference>
<dbReference type="Pfam" id="PF00117">
    <property type="entry name" value="GATase"/>
    <property type="match status" value="1"/>
</dbReference>
<feature type="binding site" evidence="13">
    <location>
        <position position="310"/>
    </location>
    <ligand>
        <name>L-glutamine</name>
        <dbReference type="ChEBI" id="CHEBI:58359"/>
    </ligand>
</feature>
<dbReference type="SUPFAM" id="SSF52317">
    <property type="entry name" value="Class I glutamine amidotransferase-like"/>
    <property type="match status" value="1"/>
</dbReference>
<dbReference type="EMBL" id="CP097501">
    <property type="protein sequence ID" value="URD67743.1"/>
    <property type="molecule type" value="Genomic_DNA"/>
</dbReference>
<feature type="region of interest" description="CPSase" evidence="13">
    <location>
        <begin position="1"/>
        <end position="188"/>
    </location>
</feature>
<dbReference type="InterPro" id="IPR006274">
    <property type="entry name" value="CarbamoylP_synth_ssu"/>
</dbReference>
<dbReference type="GO" id="GO:0006541">
    <property type="term" value="P:glutamine metabolic process"/>
    <property type="evidence" value="ECO:0007669"/>
    <property type="project" value="InterPro"/>
</dbReference>
<keyword evidence="9 13" id="KW-0315">Glutamine amidotransferase</keyword>
<evidence type="ECO:0000256" key="4">
    <source>
        <dbReference type="ARBA" id="ARBA00022571"/>
    </source>
</evidence>
<dbReference type="GO" id="GO:0006207">
    <property type="term" value="P:'de novo' pyrimidine nucleobase biosynthetic process"/>
    <property type="evidence" value="ECO:0007669"/>
    <property type="project" value="InterPro"/>
</dbReference>
<dbReference type="GO" id="GO:0044205">
    <property type="term" value="P:'de novo' UMP biosynthetic process"/>
    <property type="evidence" value="ECO:0007669"/>
    <property type="project" value="UniProtKB-UniRule"/>
</dbReference>
<dbReference type="SUPFAM" id="SSF52021">
    <property type="entry name" value="Carbamoyl phosphate synthetase, small subunit N-terminal domain"/>
    <property type="match status" value="1"/>
</dbReference>
<dbReference type="InterPro" id="IPR035686">
    <property type="entry name" value="CPSase_GATase1"/>
</dbReference>
<keyword evidence="4 13" id="KW-0055">Arginine biosynthesis</keyword>
<evidence type="ECO:0000256" key="5">
    <source>
        <dbReference type="ARBA" id="ARBA00022598"/>
    </source>
</evidence>
<evidence type="ECO:0000256" key="11">
    <source>
        <dbReference type="ARBA" id="ARBA00048816"/>
    </source>
</evidence>
<dbReference type="NCBIfam" id="NF009475">
    <property type="entry name" value="PRK12838.1"/>
    <property type="match status" value="1"/>
</dbReference>
<evidence type="ECO:0000313" key="16">
    <source>
        <dbReference type="Proteomes" id="UP001056819"/>
    </source>
</evidence>
<comment type="catalytic activity">
    <reaction evidence="12 13">
        <text>L-glutamine + H2O = L-glutamate + NH4(+)</text>
        <dbReference type="Rhea" id="RHEA:15889"/>
        <dbReference type="ChEBI" id="CHEBI:15377"/>
        <dbReference type="ChEBI" id="CHEBI:28938"/>
        <dbReference type="ChEBI" id="CHEBI:29985"/>
        <dbReference type="ChEBI" id="CHEBI:58359"/>
    </reaction>
</comment>
<keyword evidence="5 13" id="KW-0436">Ligase</keyword>
<dbReference type="SMART" id="SM01097">
    <property type="entry name" value="CPSase_sm_chain"/>
    <property type="match status" value="1"/>
</dbReference>
<dbReference type="Pfam" id="PF00988">
    <property type="entry name" value="CPSase_sm_chain"/>
    <property type="match status" value="1"/>
</dbReference>
<keyword evidence="6 13" id="KW-0028">Amino-acid biosynthesis</keyword>
<evidence type="ECO:0000256" key="13">
    <source>
        <dbReference type="HAMAP-Rule" id="MF_01209"/>
    </source>
</evidence>
<gene>
    <name evidence="13 15" type="primary">carA</name>
    <name evidence="15" type="ORF">LNQ82_00850</name>
</gene>
<dbReference type="PRINTS" id="PR00099">
    <property type="entry name" value="CPSGATASE"/>
</dbReference>
<protein>
    <recommendedName>
        <fullName evidence="13">Carbamoyl phosphate synthase small chain</fullName>
        <ecNumber evidence="13">6.3.5.5</ecNumber>
    </recommendedName>
    <alternativeName>
        <fullName evidence="13">Carbamoyl phosphate synthetase glutamine chain</fullName>
    </alternativeName>
</protein>
<feature type="active site" evidence="13">
    <location>
        <position position="351"/>
    </location>
</feature>
<comment type="pathway">
    <text evidence="2 13">Amino-acid biosynthesis; L-arginine biosynthesis; carbamoyl phosphate from bicarbonate: step 1/1.</text>
</comment>
<dbReference type="PRINTS" id="PR00096">
    <property type="entry name" value="GATASE"/>
</dbReference>
<feature type="binding site" evidence="13">
    <location>
        <position position="309"/>
    </location>
    <ligand>
        <name>L-glutamine</name>
        <dbReference type="ChEBI" id="CHEBI:58359"/>
    </ligand>
</feature>
<dbReference type="InterPro" id="IPR017926">
    <property type="entry name" value="GATASE"/>
</dbReference>
<dbReference type="EC" id="6.3.5.5" evidence="13"/>
<feature type="active site" description="Nucleophile" evidence="13">
    <location>
        <position position="265"/>
    </location>
</feature>
<accession>A0AAE9HW78</accession>
<feature type="binding site" evidence="13">
    <location>
        <position position="269"/>
    </location>
    <ligand>
        <name>L-glutamine</name>
        <dbReference type="ChEBI" id="CHEBI:58359"/>
    </ligand>
</feature>
<comment type="pathway">
    <text evidence="1 13">Pyrimidine metabolism; UMP biosynthesis via de novo pathway; (S)-dihydroorotate from bicarbonate: step 1/3.</text>
</comment>
<comment type="function">
    <text evidence="13">Small subunit of the glutamine-dependent carbamoyl phosphate synthetase (CPSase). CPSase catalyzes the formation of carbamoyl phosphate from the ammonia moiety of glutamine, carbonate, and phosphate donated by ATP, constituting the first step of 2 biosynthetic pathways, one leading to arginine and/or urea and the other to pyrimidine nucleotides. The small subunit (glutamine amidotransferase) binds and cleaves glutamine to supply the large subunit with the substrate ammonia.</text>
</comment>
<feature type="active site" evidence="13">
    <location>
        <position position="349"/>
    </location>
</feature>
<evidence type="ECO:0000256" key="12">
    <source>
        <dbReference type="ARBA" id="ARBA00049285"/>
    </source>
</evidence>
<dbReference type="InterPro" id="IPR036480">
    <property type="entry name" value="CarbP_synth_ssu_N_sf"/>
</dbReference>
<comment type="subunit">
    <text evidence="13">Composed of two chains; the small (or glutamine) chain promotes the hydrolysis of glutamine to ammonia, which is used by the large (or ammonia) chain to synthesize carbamoyl phosphate. Tetramer of heterodimers (alpha,beta)4.</text>
</comment>
<evidence type="ECO:0000256" key="10">
    <source>
        <dbReference type="ARBA" id="ARBA00022975"/>
    </source>
</evidence>
<evidence type="ECO:0000256" key="9">
    <source>
        <dbReference type="ARBA" id="ARBA00022962"/>
    </source>
</evidence>
<dbReference type="FunFam" id="3.50.30.20:FF:000001">
    <property type="entry name" value="Carbamoyl-phosphate synthase small chain"/>
    <property type="match status" value="1"/>
</dbReference>
<feature type="domain" description="Carbamoyl-phosphate synthase small subunit N-terminal" evidence="14">
    <location>
        <begin position="3"/>
        <end position="133"/>
    </location>
</feature>
<dbReference type="RefSeq" id="WP_027021623.1">
    <property type="nucleotide sequence ID" value="NZ_CP097501.1"/>
</dbReference>
<evidence type="ECO:0000259" key="14">
    <source>
        <dbReference type="SMART" id="SM01097"/>
    </source>
</evidence>
<feature type="binding site" evidence="13">
    <location>
        <position position="237"/>
    </location>
    <ligand>
        <name>L-glutamine</name>
        <dbReference type="ChEBI" id="CHEBI:58359"/>
    </ligand>
</feature>
<dbReference type="GO" id="GO:0004088">
    <property type="term" value="F:carbamoyl-phosphate synthase (glutamine-hydrolyzing) activity"/>
    <property type="evidence" value="ECO:0007669"/>
    <property type="project" value="UniProtKB-UniRule"/>
</dbReference>
<dbReference type="InterPro" id="IPR029062">
    <property type="entry name" value="Class_I_gatase-like"/>
</dbReference>
<dbReference type="Proteomes" id="UP001056819">
    <property type="component" value="Chromosome"/>
</dbReference>
<dbReference type="Gene3D" id="3.40.50.880">
    <property type="match status" value="1"/>
</dbReference>
<dbReference type="Gene3D" id="3.50.30.20">
    <property type="entry name" value="Carbamoyl-phosphate synthase small subunit, N-terminal domain"/>
    <property type="match status" value="1"/>
</dbReference>
<feature type="binding site" evidence="13">
    <location>
        <position position="47"/>
    </location>
    <ligand>
        <name>L-glutamine</name>
        <dbReference type="ChEBI" id="CHEBI:58359"/>
    </ligand>
</feature>
<proteinExistence type="inferred from homology"/>
<dbReference type="AlphaFoldDB" id="A0AAE9HW78"/>
<dbReference type="CDD" id="cd01744">
    <property type="entry name" value="GATase1_CPSase"/>
    <property type="match status" value="1"/>
</dbReference>
<keyword evidence="8 13" id="KW-0067">ATP-binding</keyword>
<keyword evidence="7 13" id="KW-0547">Nucleotide-binding</keyword>
<evidence type="ECO:0000256" key="8">
    <source>
        <dbReference type="ARBA" id="ARBA00022840"/>
    </source>
</evidence>
<dbReference type="GO" id="GO:0006526">
    <property type="term" value="P:L-arginine biosynthetic process"/>
    <property type="evidence" value="ECO:0007669"/>
    <property type="project" value="UniProtKB-UniRule"/>
</dbReference>
<dbReference type="PRINTS" id="PR00097">
    <property type="entry name" value="ANTSNTHASEII"/>
</dbReference>
<feature type="binding site" evidence="13">
    <location>
        <position position="266"/>
    </location>
    <ligand>
        <name>L-glutamine</name>
        <dbReference type="ChEBI" id="CHEBI:58359"/>
    </ligand>
</feature>
<organism evidence="15 16">
    <name type="scientific">Conchiformibius steedae DSM 2580</name>
    <dbReference type="NCBI Taxonomy" id="1121352"/>
    <lineage>
        <taxon>Bacteria</taxon>
        <taxon>Pseudomonadati</taxon>
        <taxon>Pseudomonadota</taxon>
        <taxon>Betaproteobacteria</taxon>
        <taxon>Neisseriales</taxon>
        <taxon>Neisseriaceae</taxon>
        <taxon>Conchiformibius</taxon>
    </lineage>
</organism>
<comment type="similarity">
    <text evidence="3 13">Belongs to the CarA family.</text>
</comment>
<evidence type="ECO:0000256" key="1">
    <source>
        <dbReference type="ARBA" id="ARBA00004812"/>
    </source>
</evidence>
<keyword evidence="10 13" id="KW-0665">Pyrimidine biosynthesis</keyword>
<dbReference type="HAMAP" id="MF_01209">
    <property type="entry name" value="CPSase_S_chain"/>
    <property type="match status" value="1"/>
</dbReference>
<evidence type="ECO:0000256" key="3">
    <source>
        <dbReference type="ARBA" id="ARBA00007800"/>
    </source>
</evidence>
<evidence type="ECO:0000256" key="2">
    <source>
        <dbReference type="ARBA" id="ARBA00005077"/>
    </source>
</evidence>